<organism evidence="2 3">
    <name type="scientific">Arachis hypogaea</name>
    <name type="common">Peanut</name>
    <dbReference type="NCBI Taxonomy" id="3818"/>
    <lineage>
        <taxon>Eukaryota</taxon>
        <taxon>Viridiplantae</taxon>
        <taxon>Streptophyta</taxon>
        <taxon>Embryophyta</taxon>
        <taxon>Tracheophyta</taxon>
        <taxon>Spermatophyta</taxon>
        <taxon>Magnoliopsida</taxon>
        <taxon>eudicotyledons</taxon>
        <taxon>Gunneridae</taxon>
        <taxon>Pentapetalae</taxon>
        <taxon>rosids</taxon>
        <taxon>fabids</taxon>
        <taxon>Fabales</taxon>
        <taxon>Fabaceae</taxon>
        <taxon>Papilionoideae</taxon>
        <taxon>50 kb inversion clade</taxon>
        <taxon>dalbergioids sensu lato</taxon>
        <taxon>Dalbergieae</taxon>
        <taxon>Pterocarpus clade</taxon>
        <taxon>Arachis</taxon>
    </lineage>
</organism>
<reference evidence="2 3" key="1">
    <citation type="submission" date="2019-01" db="EMBL/GenBank/DDBJ databases">
        <title>Sequencing of cultivated peanut Arachis hypogaea provides insights into genome evolution and oil improvement.</title>
        <authorList>
            <person name="Chen X."/>
        </authorList>
    </citation>
    <scope>NUCLEOTIDE SEQUENCE [LARGE SCALE GENOMIC DNA]</scope>
    <source>
        <strain evidence="3">cv. Fuhuasheng</strain>
        <tissue evidence="2">Leaves</tissue>
    </source>
</reference>
<feature type="region of interest" description="Disordered" evidence="1">
    <location>
        <begin position="147"/>
        <end position="167"/>
    </location>
</feature>
<comment type="caution">
    <text evidence="2">The sequence shown here is derived from an EMBL/GenBank/DDBJ whole genome shotgun (WGS) entry which is preliminary data.</text>
</comment>
<protein>
    <submittedName>
        <fullName evidence="2">Uncharacterized protein</fullName>
    </submittedName>
</protein>
<gene>
    <name evidence="2" type="ORF">Ahy_A06g029930</name>
</gene>
<dbReference type="Proteomes" id="UP000289738">
    <property type="component" value="Chromosome A06"/>
</dbReference>
<evidence type="ECO:0000313" key="3">
    <source>
        <dbReference type="Proteomes" id="UP000289738"/>
    </source>
</evidence>
<sequence>MSNDEDITTEIQKAMQFMLEELVPVESMNDVEDTDGINTCVREMRMDLVVARGLYKMKTSLSPSGPLRLPTATYSSSITDIWFVGFATVDKNPYSTRGLDKFCKLLAELDERRKKVYSKMNPHDISFVFAYSDNDNFVPIVVKVKNKDQNQKKNSKRDDQEDEKLKV</sequence>
<accession>A0A445CUM2</accession>
<evidence type="ECO:0000256" key="1">
    <source>
        <dbReference type="SAM" id="MobiDB-lite"/>
    </source>
</evidence>
<dbReference type="AlphaFoldDB" id="A0A445CUM2"/>
<dbReference type="PANTHER" id="PTHR35275:SF1">
    <property type="entry name" value="OS07G0585900 PROTEIN"/>
    <property type="match status" value="1"/>
</dbReference>
<name>A0A445CUM2_ARAHY</name>
<keyword evidence="3" id="KW-1185">Reference proteome</keyword>
<dbReference type="STRING" id="3818.A0A445CUM2"/>
<dbReference type="InterPro" id="IPR045880">
    <property type="entry name" value="ZCF37"/>
</dbReference>
<proteinExistence type="predicted"/>
<dbReference type="PANTHER" id="PTHR35275">
    <property type="entry name" value="ZCF37"/>
    <property type="match status" value="1"/>
</dbReference>
<dbReference type="EMBL" id="SDMP01000006">
    <property type="protein sequence ID" value="RYR54622.1"/>
    <property type="molecule type" value="Genomic_DNA"/>
</dbReference>
<evidence type="ECO:0000313" key="2">
    <source>
        <dbReference type="EMBL" id="RYR54622.1"/>
    </source>
</evidence>